<evidence type="ECO:0000259" key="4">
    <source>
        <dbReference type="Pfam" id="PF08241"/>
    </source>
</evidence>
<dbReference type="HOGENOM" id="CLU_254908_0_0_0"/>
<dbReference type="eggNOG" id="COG0457">
    <property type="taxonomic scope" value="Bacteria"/>
</dbReference>
<dbReference type="InterPro" id="IPR001173">
    <property type="entry name" value="Glyco_trans_2-like"/>
</dbReference>
<dbReference type="SUPFAM" id="SSF52540">
    <property type="entry name" value="P-loop containing nucleoside triphosphate hydrolases"/>
    <property type="match status" value="1"/>
</dbReference>
<keyword evidence="1" id="KW-0802">TPR repeat</keyword>
<dbReference type="Proteomes" id="UP000006860">
    <property type="component" value="Chromosome"/>
</dbReference>
<dbReference type="EMBL" id="CP002546">
    <property type="protein sequence ID" value="ADY57763.1"/>
    <property type="molecule type" value="Genomic_DNA"/>
</dbReference>
<feature type="domain" description="Glycosyltransferase 2-like" evidence="3">
    <location>
        <begin position="712"/>
        <end position="784"/>
    </location>
</feature>
<feature type="repeat" description="TPR" evidence="1">
    <location>
        <begin position="147"/>
        <end position="180"/>
    </location>
</feature>
<gene>
    <name evidence="5" type="ordered locus">Plabr_0133</name>
</gene>
<evidence type="ECO:0000259" key="3">
    <source>
        <dbReference type="Pfam" id="PF00535"/>
    </source>
</evidence>
<dbReference type="CDD" id="cd02440">
    <property type="entry name" value="AdoMet_MTases"/>
    <property type="match status" value="1"/>
</dbReference>
<protein>
    <submittedName>
        <fullName evidence="5">Methyltransferase type 11</fullName>
    </submittedName>
</protein>
<sequence length="1391" mass="155449">MRPHIPLADEAFEEAVSIHQQGRLDDAASRYQTILATSPNHAQALHLLGVIDHQRGEHLAAVEKIERALKLKPDAVLFRKNLASAARSAGQLEKARKSCENVLAAEPNEPVMFTLLGRICETEEKWTEAARHYEESLRIGLNNSETLETLLHLGDCYSKVGRSTDAERCYRDIIDRDPWHLFAVHNLARELQFAGKLAAAESFYEQTLDIDPNCASAWNNLGVVYQTRGNFSEARRCMEKARQLLPSLPDVHNNLANVLEALGEAGSCKEMFEKAIQLRPDYPEAYHSLSQVYLRERDFETGWDLYRWRHKKKEHDHRNYGHPVWDGQASDDKTVLVYSEQGIGDVVMFATCLRDLQKQVKNIVLEVDVRFVPLFARSFPEMQVIPRPGKDPAEPMLVAGVDCQVSIADLAARYRKHTDQFPNTGQFLQADPGAHAKWTERFASLGQGLKIGISWFGGKNVEFQARRSIPLMAWHSILTLPGVHFVNLQYGPKANDCKMIEEQLGVTIHDWQDSNPLENLDDFAAKVSALDLVISIDNATVHLAGGLGVETWCLLTSLPDWRWGLEGEQSLWYDSLRLLRQPKAGDWESVLNKIEHDLQNKQGQQPATQSQVTTQPAAPVPSMSGEMGRQSLMQAIAAGGSDAALPTDKTNGPTAVEQTSARPKTKPRCAIVSPVGPGHADVYRQAECSIRDACIRGAGPFREIVPFRIDDPEGKVGRSRARNFAVQQALAQGIEWVFFLDADDLLVPDVFLNVEPYLDSYDAIWGQIYSFDDGTNQAERREGQLGQTDRFADILGSDPFFSLQMGHFVRTEVAAKYPFNEQLDAGEDFDYYLRVWERERCIKLDAALFANRRGLHSSGPRSATGRDWTFTVNHMLQQKRQQMQRPSAPVPNVAATPAVTAASATQNGTAVAPMKLAIYGMMRSGTTLLCDKLTVPGRGIVLLEPNMHLESRPDHVRRQLESFGIVIPEAEWQAGATQGFQHFFNTRIVPELNRLEYWGAKMVNFSRWQEFLQQYPAEHLLLSVRDIRDVVLSALDLAPKLDAFVTNEWIERRALETAAGLVEMSARSHRLLRYEDFCQNPEVISALASQLGLPHPGDSRMGLEAVPHRLYEAEKHGGGVSTKSVGRFASEPEGPARQLAERVWKQCADYCRAFGYPTYEDASSTQVAVSAPSTEGGQTSKTGSVPAHANENASAKEHPIAEFWKQDRMANVIPQNASLGAFPEGWDVRPFLKEFVNAGPAQTVLEVGCGYGRLCDAFPARQYRGVDINPEAIATARQTHPAHQFETIDFAAAYPTADRLLLYTVLLHIDDLSVGPMIGQLCAASPVVVVAEILGRERWRRDGNPPVFNRDREDYIGLFADYGYQLAEQQDKPYLHYPNTSISFLKFVRAS</sequence>
<dbReference type="InterPro" id="IPR013216">
    <property type="entry name" value="Methyltransf_11"/>
</dbReference>
<dbReference type="GO" id="GO:0097363">
    <property type="term" value="F:protein O-acetylglucosaminyltransferase activity"/>
    <property type="evidence" value="ECO:0007669"/>
    <property type="project" value="TreeGrafter"/>
</dbReference>
<dbReference type="Gene3D" id="1.25.40.10">
    <property type="entry name" value="Tetratricopeptide repeat domain"/>
    <property type="match status" value="1"/>
</dbReference>
<name>F0SMK1_RUBBR</name>
<keyword evidence="5" id="KW-0808">Transferase</keyword>
<feature type="repeat" description="TPR" evidence="1">
    <location>
        <begin position="249"/>
        <end position="282"/>
    </location>
</feature>
<dbReference type="Pfam" id="PF13432">
    <property type="entry name" value="TPR_16"/>
    <property type="match status" value="1"/>
</dbReference>
<feature type="repeat" description="TPR" evidence="1">
    <location>
        <begin position="42"/>
        <end position="75"/>
    </location>
</feature>
<organism evidence="5 6">
    <name type="scientific">Rubinisphaera brasiliensis (strain ATCC 49424 / DSM 5305 / JCM 21570 / IAM 15109 / NBRC 103401 / IFAM 1448)</name>
    <name type="common">Planctomyces brasiliensis</name>
    <dbReference type="NCBI Taxonomy" id="756272"/>
    <lineage>
        <taxon>Bacteria</taxon>
        <taxon>Pseudomonadati</taxon>
        <taxon>Planctomycetota</taxon>
        <taxon>Planctomycetia</taxon>
        <taxon>Planctomycetales</taxon>
        <taxon>Planctomycetaceae</taxon>
        <taxon>Rubinisphaera</taxon>
    </lineage>
</organism>
<dbReference type="InterPro" id="IPR037919">
    <property type="entry name" value="OGT"/>
</dbReference>
<dbReference type="eggNOG" id="COG1215">
    <property type="taxonomic scope" value="Bacteria"/>
</dbReference>
<dbReference type="Pfam" id="PF08241">
    <property type="entry name" value="Methyltransf_11"/>
    <property type="match status" value="1"/>
</dbReference>
<dbReference type="eggNOG" id="COG0859">
    <property type="taxonomic scope" value="Bacteria"/>
</dbReference>
<dbReference type="STRING" id="756272.Plabr_0133"/>
<evidence type="ECO:0000256" key="2">
    <source>
        <dbReference type="SAM" id="MobiDB-lite"/>
    </source>
</evidence>
<dbReference type="SUPFAM" id="SSF53448">
    <property type="entry name" value="Nucleotide-diphospho-sugar transferases"/>
    <property type="match status" value="1"/>
</dbReference>
<dbReference type="SUPFAM" id="SSF48452">
    <property type="entry name" value="TPR-like"/>
    <property type="match status" value="2"/>
</dbReference>
<feature type="region of interest" description="Disordered" evidence="2">
    <location>
        <begin position="644"/>
        <end position="670"/>
    </location>
</feature>
<feature type="domain" description="Methyltransferase type 11" evidence="4">
    <location>
        <begin position="1245"/>
        <end position="1311"/>
    </location>
</feature>
<dbReference type="KEGG" id="pbs:Plabr_0133"/>
<dbReference type="SMART" id="SM00028">
    <property type="entry name" value="TPR"/>
    <property type="match status" value="8"/>
</dbReference>
<dbReference type="PROSITE" id="PS50005">
    <property type="entry name" value="TPR"/>
    <property type="match status" value="4"/>
</dbReference>
<dbReference type="GO" id="GO:0032259">
    <property type="term" value="P:methylation"/>
    <property type="evidence" value="ECO:0007669"/>
    <property type="project" value="UniProtKB-KW"/>
</dbReference>
<keyword evidence="5" id="KW-0489">Methyltransferase</keyword>
<dbReference type="Pfam" id="PF13424">
    <property type="entry name" value="TPR_12"/>
    <property type="match status" value="2"/>
</dbReference>
<dbReference type="InterPro" id="IPR029044">
    <property type="entry name" value="Nucleotide-diphossugar_trans"/>
</dbReference>
<dbReference type="SUPFAM" id="SSF53756">
    <property type="entry name" value="UDP-Glycosyltransferase/glycogen phosphorylase"/>
    <property type="match status" value="1"/>
</dbReference>
<feature type="compositionally biased region" description="Polar residues" evidence="2">
    <location>
        <begin position="600"/>
        <end position="616"/>
    </location>
</feature>
<dbReference type="InterPro" id="IPR019734">
    <property type="entry name" value="TPR_rpt"/>
</dbReference>
<dbReference type="Gene3D" id="3.90.550.10">
    <property type="entry name" value="Spore Coat Polysaccharide Biosynthesis Protein SpsA, Chain A"/>
    <property type="match status" value="1"/>
</dbReference>
<dbReference type="CDD" id="cd00761">
    <property type="entry name" value="Glyco_tranf_GTA_type"/>
    <property type="match status" value="1"/>
</dbReference>
<reference evidence="6" key="1">
    <citation type="submission" date="2011-02" db="EMBL/GenBank/DDBJ databases">
        <title>The complete genome of Planctomyces brasiliensis DSM 5305.</title>
        <authorList>
            <person name="Lucas S."/>
            <person name="Copeland A."/>
            <person name="Lapidus A."/>
            <person name="Bruce D."/>
            <person name="Goodwin L."/>
            <person name="Pitluck S."/>
            <person name="Kyrpides N."/>
            <person name="Mavromatis K."/>
            <person name="Pagani I."/>
            <person name="Ivanova N."/>
            <person name="Ovchinnikova G."/>
            <person name="Lu M."/>
            <person name="Detter J.C."/>
            <person name="Han C."/>
            <person name="Land M."/>
            <person name="Hauser L."/>
            <person name="Markowitz V."/>
            <person name="Cheng J.-F."/>
            <person name="Hugenholtz P."/>
            <person name="Woyke T."/>
            <person name="Wu D."/>
            <person name="Tindall B."/>
            <person name="Pomrenke H.G."/>
            <person name="Brambilla E."/>
            <person name="Klenk H.-P."/>
            <person name="Eisen J.A."/>
        </authorList>
    </citation>
    <scope>NUCLEOTIDE SEQUENCE [LARGE SCALE GENOMIC DNA]</scope>
    <source>
        <strain evidence="6">ATCC 49424 / DSM 5305 / JCM 21570 / IAM 15109 / NBRC 103401 / IFAM 1448</strain>
    </source>
</reference>
<dbReference type="InterPro" id="IPR029063">
    <property type="entry name" value="SAM-dependent_MTases_sf"/>
</dbReference>
<accession>F0SMK1</accession>
<feature type="compositionally biased region" description="Polar residues" evidence="2">
    <location>
        <begin position="648"/>
        <end position="662"/>
    </location>
</feature>
<dbReference type="InterPro" id="IPR027417">
    <property type="entry name" value="P-loop_NTPase"/>
</dbReference>
<dbReference type="InterPro" id="IPR011990">
    <property type="entry name" value="TPR-like_helical_dom_sf"/>
</dbReference>
<dbReference type="RefSeq" id="WP_013626507.1">
    <property type="nucleotide sequence ID" value="NC_015174.1"/>
</dbReference>
<evidence type="ECO:0000313" key="6">
    <source>
        <dbReference type="Proteomes" id="UP000006860"/>
    </source>
</evidence>
<dbReference type="SUPFAM" id="SSF53335">
    <property type="entry name" value="S-adenosyl-L-methionine-dependent methyltransferases"/>
    <property type="match status" value="1"/>
</dbReference>
<proteinExistence type="predicted"/>
<evidence type="ECO:0000256" key="1">
    <source>
        <dbReference type="PROSITE-ProRule" id="PRU00339"/>
    </source>
</evidence>
<dbReference type="Pfam" id="PF00535">
    <property type="entry name" value="Glycos_transf_2"/>
    <property type="match status" value="1"/>
</dbReference>
<dbReference type="eggNOG" id="COG0500">
    <property type="taxonomic scope" value="Bacteria"/>
</dbReference>
<dbReference type="PANTHER" id="PTHR44366:SF1">
    <property type="entry name" value="UDP-N-ACETYLGLUCOSAMINE--PEPTIDE N-ACETYLGLUCOSAMINYLTRANSFERASE 110 KDA SUBUNIT"/>
    <property type="match status" value="1"/>
</dbReference>
<dbReference type="OrthoDB" id="9778733at2"/>
<evidence type="ECO:0000313" key="5">
    <source>
        <dbReference type="EMBL" id="ADY57763.1"/>
    </source>
</evidence>
<keyword evidence="6" id="KW-1185">Reference proteome</keyword>
<dbReference type="PROSITE" id="PS50293">
    <property type="entry name" value="TPR_REGION"/>
    <property type="match status" value="1"/>
</dbReference>
<dbReference type="PANTHER" id="PTHR44366">
    <property type="entry name" value="UDP-N-ACETYLGLUCOSAMINE--PEPTIDE N-ACETYLGLUCOSAMINYLTRANSFERASE 110 KDA SUBUNIT"/>
    <property type="match status" value="1"/>
</dbReference>
<dbReference type="Gene3D" id="3.40.50.150">
    <property type="entry name" value="Vaccinia Virus protein VP39"/>
    <property type="match status" value="1"/>
</dbReference>
<dbReference type="GO" id="GO:0008757">
    <property type="term" value="F:S-adenosylmethionine-dependent methyltransferase activity"/>
    <property type="evidence" value="ECO:0007669"/>
    <property type="project" value="InterPro"/>
</dbReference>
<dbReference type="GO" id="GO:0006493">
    <property type="term" value="P:protein O-linked glycosylation"/>
    <property type="evidence" value="ECO:0007669"/>
    <property type="project" value="InterPro"/>
</dbReference>
<dbReference type="Gene3D" id="3.40.50.2000">
    <property type="entry name" value="Glycogen Phosphorylase B"/>
    <property type="match status" value="1"/>
</dbReference>
<feature type="region of interest" description="Disordered" evidence="2">
    <location>
        <begin position="600"/>
        <end position="625"/>
    </location>
</feature>
<dbReference type="Gene3D" id="3.40.50.300">
    <property type="entry name" value="P-loop containing nucleotide triphosphate hydrolases"/>
    <property type="match status" value="1"/>
</dbReference>
<feature type="repeat" description="TPR" evidence="1">
    <location>
        <begin position="215"/>
        <end position="248"/>
    </location>
</feature>